<gene>
    <name evidence="1" type="ORF">LCGC14_0223030</name>
</gene>
<comment type="caution">
    <text evidence="1">The sequence shown here is derived from an EMBL/GenBank/DDBJ whole genome shotgun (WGS) entry which is preliminary data.</text>
</comment>
<organism evidence="1">
    <name type="scientific">marine sediment metagenome</name>
    <dbReference type="NCBI Taxonomy" id="412755"/>
    <lineage>
        <taxon>unclassified sequences</taxon>
        <taxon>metagenomes</taxon>
        <taxon>ecological metagenomes</taxon>
    </lineage>
</organism>
<evidence type="ECO:0000313" key="1">
    <source>
        <dbReference type="EMBL" id="KKN90720.1"/>
    </source>
</evidence>
<dbReference type="AlphaFoldDB" id="A0A0F9UC11"/>
<accession>A0A0F9UC11</accession>
<reference evidence="1" key="1">
    <citation type="journal article" date="2015" name="Nature">
        <title>Complex archaea that bridge the gap between prokaryotes and eukaryotes.</title>
        <authorList>
            <person name="Spang A."/>
            <person name="Saw J.H."/>
            <person name="Jorgensen S.L."/>
            <person name="Zaremba-Niedzwiedzka K."/>
            <person name="Martijn J."/>
            <person name="Lind A.E."/>
            <person name="van Eijk R."/>
            <person name="Schleper C."/>
            <person name="Guy L."/>
            <person name="Ettema T.J."/>
        </authorList>
    </citation>
    <scope>NUCLEOTIDE SEQUENCE</scope>
</reference>
<protein>
    <submittedName>
        <fullName evidence="1">Uncharacterized protein</fullName>
    </submittedName>
</protein>
<name>A0A0F9UC11_9ZZZZ</name>
<dbReference type="EMBL" id="LAZR01000107">
    <property type="protein sequence ID" value="KKN90720.1"/>
    <property type="molecule type" value="Genomic_DNA"/>
</dbReference>
<sequence>MTIKIYCTDCKEAFYSELDDAECPICHPIKLDNNVELTKEELEAMIPELRKHGWLVSIPPNKKEFVAIKVKKEIYESLVELKKVLIQLGYNSLPKEFLEFLNKDNFDITNISFGNMITLCNKVILYLLEKEK</sequence>
<proteinExistence type="predicted"/>